<dbReference type="OrthoDB" id="6354873at2759"/>
<evidence type="ECO:0000256" key="4">
    <source>
        <dbReference type="ARBA" id="ARBA00023136"/>
    </source>
</evidence>
<gene>
    <name evidence="7" type="ORF">BZG36_02686</name>
</gene>
<comment type="subcellular location">
    <subcellularLocation>
        <location evidence="1">Membrane</location>
    </subcellularLocation>
</comment>
<accession>A0A261Y1I5</accession>
<evidence type="ECO:0000256" key="2">
    <source>
        <dbReference type="ARBA" id="ARBA00022692"/>
    </source>
</evidence>
<evidence type="ECO:0000256" key="1">
    <source>
        <dbReference type="ARBA" id="ARBA00004370"/>
    </source>
</evidence>
<feature type="domain" description="Fatty acid hydroxylase" evidence="6">
    <location>
        <begin position="171"/>
        <end position="311"/>
    </location>
</feature>
<sequence length="340" mass="38865">MAILSAQPPNDTDPWYTKPWSEYNLGERVASLDLGNDPKLAQPKTGPAPYHSTLRQNAHVLPWTLLPITLQYISMHIFGYKWPVGLAFTIYALNILAFGLRTVKYLRELGQVYGYLDSVNVERDRVVNERVGPLAVSLILTLAIRPMLAVILAYDKHEMPRITWTLPLDMAFYMITLDAFYYMMHRAWHQVAWMWKIHRTHHTVKHPTSLMAPLADHIQETWDILLAPLLTYSIRPLPFHHLYICMVYVIYVELAGHSGLRAWFPHPILGVVLRPFGMDLVIEDHDLHHRLGKKAGNFGKQTRIWDRLGGTVSQRLETTPEAVGLKVKQKSAETPGVKGG</sequence>
<dbReference type="InterPro" id="IPR050307">
    <property type="entry name" value="Sterol_Desaturase_Related"/>
</dbReference>
<dbReference type="AlphaFoldDB" id="A0A261Y1I5"/>
<comment type="caution">
    <text evidence="7">The sequence shown here is derived from an EMBL/GenBank/DDBJ whole genome shotgun (WGS) entry which is preliminary data.</text>
</comment>
<organism evidence="7 8">
    <name type="scientific">Bifiguratus adelaidae</name>
    <dbReference type="NCBI Taxonomy" id="1938954"/>
    <lineage>
        <taxon>Eukaryota</taxon>
        <taxon>Fungi</taxon>
        <taxon>Fungi incertae sedis</taxon>
        <taxon>Mucoromycota</taxon>
        <taxon>Mucoromycotina</taxon>
        <taxon>Endogonomycetes</taxon>
        <taxon>Endogonales</taxon>
        <taxon>Endogonales incertae sedis</taxon>
        <taxon>Bifiguratus</taxon>
    </lineage>
</organism>
<evidence type="ECO:0000256" key="5">
    <source>
        <dbReference type="SAM" id="Phobius"/>
    </source>
</evidence>
<protein>
    <recommendedName>
        <fullName evidence="6">Fatty acid hydroxylase domain-containing protein</fullName>
    </recommendedName>
</protein>
<name>A0A261Y1I5_9FUNG</name>
<evidence type="ECO:0000256" key="3">
    <source>
        <dbReference type="ARBA" id="ARBA00022989"/>
    </source>
</evidence>
<proteinExistence type="predicted"/>
<dbReference type="GO" id="GO:0008610">
    <property type="term" value="P:lipid biosynthetic process"/>
    <property type="evidence" value="ECO:0007669"/>
    <property type="project" value="InterPro"/>
</dbReference>
<feature type="transmembrane region" description="Helical" evidence="5">
    <location>
        <begin position="166"/>
        <end position="184"/>
    </location>
</feature>
<feature type="transmembrane region" description="Helical" evidence="5">
    <location>
        <begin position="131"/>
        <end position="154"/>
    </location>
</feature>
<keyword evidence="2 5" id="KW-0812">Transmembrane</keyword>
<evidence type="ECO:0000313" key="7">
    <source>
        <dbReference type="EMBL" id="OZJ04475.1"/>
    </source>
</evidence>
<keyword evidence="3 5" id="KW-1133">Transmembrane helix</keyword>
<dbReference type="GO" id="GO:0005506">
    <property type="term" value="F:iron ion binding"/>
    <property type="evidence" value="ECO:0007669"/>
    <property type="project" value="InterPro"/>
</dbReference>
<dbReference type="GO" id="GO:0016491">
    <property type="term" value="F:oxidoreductase activity"/>
    <property type="evidence" value="ECO:0007669"/>
    <property type="project" value="InterPro"/>
</dbReference>
<dbReference type="GO" id="GO:0016020">
    <property type="term" value="C:membrane"/>
    <property type="evidence" value="ECO:0007669"/>
    <property type="project" value="UniProtKB-SubCell"/>
</dbReference>
<feature type="transmembrane region" description="Helical" evidence="5">
    <location>
        <begin position="84"/>
        <end position="103"/>
    </location>
</feature>
<keyword evidence="8" id="KW-1185">Reference proteome</keyword>
<evidence type="ECO:0000313" key="8">
    <source>
        <dbReference type="Proteomes" id="UP000242875"/>
    </source>
</evidence>
<dbReference type="Proteomes" id="UP000242875">
    <property type="component" value="Unassembled WGS sequence"/>
</dbReference>
<dbReference type="InterPro" id="IPR006694">
    <property type="entry name" value="Fatty_acid_hydroxylase"/>
</dbReference>
<keyword evidence="4 5" id="KW-0472">Membrane</keyword>
<reference evidence="7 8" key="1">
    <citation type="journal article" date="2017" name="Mycologia">
        <title>Bifiguratus adelaidae, gen. et sp. nov., a new member of Mucoromycotina in endophytic and soil-dwelling habitats.</title>
        <authorList>
            <person name="Torres-Cruz T.J."/>
            <person name="Billingsley Tobias T.L."/>
            <person name="Almatruk M."/>
            <person name="Hesse C."/>
            <person name="Kuske C.R."/>
            <person name="Desiro A."/>
            <person name="Benucci G.M."/>
            <person name="Bonito G."/>
            <person name="Stajich J.E."/>
            <person name="Dunlap C."/>
            <person name="Arnold A.E."/>
            <person name="Porras-Alfaro A."/>
        </authorList>
    </citation>
    <scope>NUCLEOTIDE SEQUENCE [LARGE SCALE GENOMIC DNA]</scope>
    <source>
        <strain evidence="7 8">AZ0501</strain>
    </source>
</reference>
<dbReference type="PANTHER" id="PTHR11863">
    <property type="entry name" value="STEROL DESATURASE"/>
    <property type="match status" value="1"/>
</dbReference>
<evidence type="ECO:0000259" key="6">
    <source>
        <dbReference type="Pfam" id="PF04116"/>
    </source>
</evidence>
<dbReference type="EMBL" id="MVBO01000039">
    <property type="protein sequence ID" value="OZJ04475.1"/>
    <property type="molecule type" value="Genomic_DNA"/>
</dbReference>
<dbReference type="Pfam" id="PF04116">
    <property type="entry name" value="FA_hydroxylase"/>
    <property type="match status" value="1"/>
</dbReference>